<accession>A0A4R5D706</accession>
<keyword evidence="3" id="KW-1185">Reference proteome</keyword>
<dbReference type="AlphaFoldDB" id="A0A4R5D706"/>
<feature type="transmembrane region" description="Helical" evidence="1">
    <location>
        <begin position="159"/>
        <end position="179"/>
    </location>
</feature>
<feature type="transmembrane region" description="Helical" evidence="1">
    <location>
        <begin position="235"/>
        <end position="253"/>
    </location>
</feature>
<gene>
    <name evidence="2" type="ORF">E0F88_32640</name>
</gene>
<keyword evidence="1" id="KW-0472">Membrane</keyword>
<evidence type="ECO:0000256" key="1">
    <source>
        <dbReference type="SAM" id="Phobius"/>
    </source>
</evidence>
<sequence>MKNYLLYLGVILCLLITTTTAPVIGIQQVGLTSSAVILLIFFYEFLLVRKTLQFGMFREEITIILISLIYVVFQAVEGNLDTFRLTFFALMIPMILSMLLKIQKQDVKQKIKTITLVFFFLECLLAIYERIFSINIFPYTEEVENIYVEIQKWDFRSSAFLGHPLMNALCVSIIVSFILVHKFHTLFKLFCLTLGVVAILCFNARGASLIWGALGIYYLYLLYKSKGKKTLHKLVLVVCCIIPLLYGTYYLMFLTSLGGRLVNQEKLMDGSAETRLNVLEAFNYIMDYDFWFGNPANYLVITKLLGAGGVENSYIVWIIQYGIFFGIPLIITLSYLVKKYLQFYSRQQKIFVLAAFVLVGSLNNSLSGTAPWIIFIICANCFQVTKKKMSGKNVHELILHK</sequence>
<feature type="transmembrane region" description="Helical" evidence="1">
    <location>
        <begin position="314"/>
        <end position="338"/>
    </location>
</feature>
<feature type="transmembrane region" description="Helical" evidence="1">
    <location>
        <begin position="60"/>
        <end position="76"/>
    </location>
</feature>
<evidence type="ECO:0000313" key="3">
    <source>
        <dbReference type="Proteomes" id="UP000294850"/>
    </source>
</evidence>
<dbReference type="Proteomes" id="UP000294850">
    <property type="component" value="Unassembled WGS sequence"/>
</dbReference>
<dbReference type="RefSeq" id="WP_131962853.1">
    <property type="nucleotide sequence ID" value="NZ_SMFL01000026.1"/>
</dbReference>
<evidence type="ECO:0008006" key="4">
    <source>
        <dbReference type="Google" id="ProtNLM"/>
    </source>
</evidence>
<keyword evidence="1" id="KW-0812">Transmembrane</keyword>
<keyword evidence="1" id="KW-1133">Transmembrane helix</keyword>
<feature type="transmembrane region" description="Helical" evidence="1">
    <location>
        <begin position="30"/>
        <end position="48"/>
    </location>
</feature>
<protein>
    <recommendedName>
        <fullName evidence="4">O-antigen ligase domain-containing protein</fullName>
    </recommendedName>
</protein>
<dbReference type="OrthoDB" id="7987387at2"/>
<proteinExistence type="predicted"/>
<name>A0A4R5D706_9BACT</name>
<evidence type="ECO:0000313" key="2">
    <source>
        <dbReference type="EMBL" id="TDE08407.1"/>
    </source>
</evidence>
<feature type="transmembrane region" description="Helical" evidence="1">
    <location>
        <begin position="82"/>
        <end position="102"/>
    </location>
</feature>
<comment type="caution">
    <text evidence="2">The sequence shown here is derived from an EMBL/GenBank/DDBJ whole genome shotgun (WGS) entry which is preliminary data.</text>
</comment>
<reference evidence="2 3" key="1">
    <citation type="submission" date="2019-03" db="EMBL/GenBank/DDBJ databases">
        <title>Dyadobacter AR-3-6 sp. nov., isolated from arctic soil.</title>
        <authorList>
            <person name="Chaudhary D.K."/>
        </authorList>
    </citation>
    <scope>NUCLEOTIDE SEQUENCE [LARGE SCALE GENOMIC DNA]</scope>
    <source>
        <strain evidence="2 3">AR-3-6</strain>
    </source>
</reference>
<dbReference type="EMBL" id="SMFL01000026">
    <property type="protein sequence ID" value="TDE08407.1"/>
    <property type="molecule type" value="Genomic_DNA"/>
</dbReference>
<organism evidence="2 3">
    <name type="scientific">Dyadobacter psychrotolerans</name>
    <dbReference type="NCBI Taxonomy" id="2541721"/>
    <lineage>
        <taxon>Bacteria</taxon>
        <taxon>Pseudomonadati</taxon>
        <taxon>Bacteroidota</taxon>
        <taxon>Cytophagia</taxon>
        <taxon>Cytophagales</taxon>
        <taxon>Spirosomataceae</taxon>
        <taxon>Dyadobacter</taxon>
    </lineage>
</organism>
<feature type="transmembrane region" description="Helical" evidence="1">
    <location>
        <begin position="350"/>
        <end position="377"/>
    </location>
</feature>